<dbReference type="AlphaFoldDB" id="A0AAV4H7I0"/>
<organism evidence="2 3">
    <name type="scientific">Elysia marginata</name>
    <dbReference type="NCBI Taxonomy" id="1093978"/>
    <lineage>
        <taxon>Eukaryota</taxon>
        <taxon>Metazoa</taxon>
        <taxon>Spiralia</taxon>
        <taxon>Lophotrochozoa</taxon>
        <taxon>Mollusca</taxon>
        <taxon>Gastropoda</taxon>
        <taxon>Heterobranchia</taxon>
        <taxon>Euthyneura</taxon>
        <taxon>Panpulmonata</taxon>
        <taxon>Sacoglossa</taxon>
        <taxon>Placobranchoidea</taxon>
        <taxon>Plakobranchidae</taxon>
        <taxon>Elysia</taxon>
    </lineage>
</organism>
<proteinExistence type="predicted"/>
<reference evidence="2 3" key="1">
    <citation type="journal article" date="2021" name="Elife">
        <title>Chloroplast acquisition without the gene transfer in kleptoplastic sea slugs, Plakobranchus ocellatus.</title>
        <authorList>
            <person name="Maeda T."/>
            <person name="Takahashi S."/>
            <person name="Yoshida T."/>
            <person name="Shimamura S."/>
            <person name="Takaki Y."/>
            <person name="Nagai Y."/>
            <person name="Toyoda A."/>
            <person name="Suzuki Y."/>
            <person name="Arimoto A."/>
            <person name="Ishii H."/>
            <person name="Satoh N."/>
            <person name="Nishiyama T."/>
            <person name="Hasebe M."/>
            <person name="Maruyama T."/>
            <person name="Minagawa J."/>
            <person name="Obokata J."/>
            <person name="Shigenobu S."/>
        </authorList>
    </citation>
    <scope>NUCLEOTIDE SEQUENCE [LARGE SCALE GENOMIC DNA]</scope>
</reference>
<keyword evidence="1" id="KW-0732">Signal</keyword>
<comment type="caution">
    <text evidence="2">The sequence shown here is derived from an EMBL/GenBank/DDBJ whole genome shotgun (WGS) entry which is preliminary data.</text>
</comment>
<evidence type="ECO:0000313" key="2">
    <source>
        <dbReference type="EMBL" id="GFR93724.1"/>
    </source>
</evidence>
<gene>
    <name evidence="2" type="ORF">ElyMa_004385200</name>
</gene>
<feature type="signal peptide" evidence="1">
    <location>
        <begin position="1"/>
        <end position="21"/>
    </location>
</feature>
<dbReference type="Proteomes" id="UP000762676">
    <property type="component" value="Unassembled WGS sequence"/>
</dbReference>
<accession>A0AAV4H7I0</accession>
<name>A0AAV4H7I0_9GAST</name>
<protein>
    <submittedName>
        <fullName evidence="2">Uncharacterized protein</fullName>
    </submittedName>
</protein>
<dbReference type="EMBL" id="BMAT01008855">
    <property type="protein sequence ID" value="GFR93724.1"/>
    <property type="molecule type" value="Genomic_DNA"/>
</dbReference>
<sequence length="125" mass="14259">MPGMLRVDVVAFLWLIAAVATSSTRERRFLLDVTDGARDIQPLTNKGVPFSWDVGDHGRKLSVTDRGAVHAISSNVTDVAYDLMRWGFWLHVKSETHRSHVVLHPDDKHLDKWKVRGKYQHEMDG</sequence>
<evidence type="ECO:0000313" key="3">
    <source>
        <dbReference type="Proteomes" id="UP000762676"/>
    </source>
</evidence>
<evidence type="ECO:0000256" key="1">
    <source>
        <dbReference type="SAM" id="SignalP"/>
    </source>
</evidence>
<feature type="chain" id="PRO_5043774988" evidence="1">
    <location>
        <begin position="22"/>
        <end position="125"/>
    </location>
</feature>
<keyword evidence="3" id="KW-1185">Reference proteome</keyword>